<gene>
    <name evidence="3" type="ORF">DW264_04150</name>
</gene>
<dbReference type="GO" id="GO:0005829">
    <property type="term" value="C:cytosol"/>
    <property type="evidence" value="ECO:0007669"/>
    <property type="project" value="TreeGrafter"/>
</dbReference>
<protein>
    <submittedName>
        <fullName evidence="3">2-C-methyl-D-erythritol 4-phosphate cytidylyltransferase</fullName>
    </submittedName>
</protein>
<dbReference type="PANTHER" id="PTHR43015">
    <property type="entry name" value="D-RIBITOL-5-PHOSPHATE CYTIDYLYLTRANSFERASE"/>
    <property type="match status" value="1"/>
</dbReference>
<name>A0A1Q6SFC4_9FIRM</name>
<evidence type="ECO:0000313" key="4">
    <source>
        <dbReference type="Proteomes" id="UP000284051"/>
    </source>
</evidence>
<accession>A0A1Q6SFC4</accession>
<dbReference type="Pfam" id="PF01128">
    <property type="entry name" value="IspD"/>
    <property type="match status" value="1"/>
</dbReference>
<keyword evidence="2 3" id="KW-0548">Nucleotidyltransferase</keyword>
<proteinExistence type="predicted"/>
<dbReference type="CDD" id="cd02516">
    <property type="entry name" value="CDP-ME_synthetase"/>
    <property type="match status" value="1"/>
</dbReference>
<dbReference type="GO" id="GO:0070567">
    <property type="term" value="F:cytidylyltransferase activity"/>
    <property type="evidence" value="ECO:0007669"/>
    <property type="project" value="InterPro"/>
</dbReference>
<reference evidence="3 4" key="1">
    <citation type="submission" date="2018-08" db="EMBL/GenBank/DDBJ databases">
        <title>A genome reference for cultivated species of the human gut microbiota.</title>
        <authorList>
            <person name="Zou Y."/>
            <person name="Xue W."/>
            <person name="Luo G."/>
        </authorList>
    </citation>
    <scope>NUCLEOTIDE SEQUENCE [LARGE SCALE GENOMIC DNA]</scope>
    <source>
        <strain evidence="3 4">AM22-21LB</strain>
    </source>
</reference>
<evidence type="ECO:0000313" key="3">
    <source>
        <dbReference type="EMBL" id="RHG29978.1"/>
    </source>
</evidence>
<sequence>MNVALLTAGGIGTRMHNEIPKQFINIDDKPLIVYTMEKFQSHPSIDYICVVCLDGWHEILKAYAKQFGITKLKWVVSGGKNGQESIHNGLMAIAQECGEDDYVMVHDGNRALVSHDIISDSIRICKEKGSAVAAIPCTEAIFRCEDAENTCANISIPREDVVRTQTPHTYPIGKLLWAHEEATKRGITNTAASCVLMQELGETVYFSSGSEKNLKITTVDDMQIFKALLHVEG</sequence>
<dbReference type="PANTHER" id="PTHR43015:SF1">
    <property type="entry name" value="D-RIBITOL-5-PHOSPHATE CYTIDYLYLTRANSFERASE"/>
    <property type="match status" value="1"/>
</dbReference>
<dbReference type="InterPro" id="IPR029044">
    <property type="entry name" value="Nucleotide-diphossugar_trans"/>
</dbReference>
<dbReference type="Gene3D" id="3.90.550.10">
    <property type="entry name" value="Spore Coat Polysaccharide Biosynthesis Protein SpsA, Chain A"/>
    <property type="match status" value="1"/>
</dbReference>
<dbReference type="RefSeq" id="WP_118772061.1">
    <property type="nucleotide sequence ID" value="NZ_QRID01000003.1"/>
</dbReference>
<comment type="caution">
    <text evidence="3">The sequence shown here is derived from an EMBL/GenBank/DDBJ whole genome shotgun (WGS) entry which is preliminary data.</text>
</comment>
<organism evidence="3 4">
    <name type="scientific">Roseburia intestinalis</name>
    <dbReference type="NCBI Taxonomy" id="166486"/>
    <lineage>
        <taxon>Bacteria</taxon>
        <taxon>Bacillati</taxon>
        <taxon>Bacillota</taxon>
        <taxon>Clostridia</taxon>
        <taxon>Lachnospirales</taxon>
        <taxon>Lachnospiraceae</taxon>
        <taxon>Roseburia</taxon>
    </lineage>
</organism>
<dbReference type="Proteomes" id="UP000284051">
    <property type="component" value="Unassembled WGS sequence"/>
</dbReference>
<keyword evidence="1 3" id="KW-0808">Transferase</keyword>
<dbReference type="EMBL" id="QRID01000003">
    <property type="protein sequence ID" value="RHG29978.1"/>
    <property type="molecule type" value="Genomic_DNA"/>
</dbReference>
<evidence type="ECO:0000256" key="2">
    <source>
        <dbReference type="ARBA" id="ARBA00022695"/>
    </source>
</evidence>
<dbReference type="AlphaFoldDB" id="A0A1Q6SFC4"/>
<evidence type="ECO:0000256" key="1">
    <source>
        <dbReference type="ARBA" id="ARBA00022679"/>
    </source>
</evidence>
<dbReference type="InterPro" id="IPR034683">
    <property type="entry name" value="IspD/TarI"/>
</dbReference>
<dbReference type="SUPFAM" id="SSF53448">
    <property type="entry name" value="Nucleotide-diphospho-sugar transferases"/>
    <property type="match status" value="1"/>
</dbReference>